<dbReference type="EMBL" id="UPHU01000001">
    <property type="protein sequence ID" value="VBA50411.1"/>
    <property type="molecule type" value="Genomic_DNA"/>
</dbReference>
<dbReference type="PROSITE" id="PS00144">
    <property type="entry name" value="ASN_GLN_ASE_1"/>
    <property type="match status" value="1"/>
</dbReference>
<dbReference type="Pfam" id="PF00710">
    <property type="entry name" value="Asparaginase"/>
    <property type="match status" value="1"/>
</dbReference>
<evidence type="ECO:0000256" key="4">
    <source>
        <dbReference type="ARBA" id="ARBA00049366"/>
    </source>
</evidence>
<proteinExistence type="inferred from homology"/>
<feature type="domain" description="L-asparaginase N-terminal" evidence="9">
    <location>
        <begin position="16"/>
        <end position="188"/>
    </location>
</feature>
<evidence type="ECO:0000259" key="9">
    <source>
        <dbReference type="Pfam" id="PF00710"/>
    </source>
</evidence>
<dbReference type="PANTHER" id="PTHR11707:SF28">
    <property type="entry name" value="60 KDA LYSOPHOSPHOLIPASE"/>
    <property type="match status" value="1"/>
</dbReference>
<dbReference type="InterPro" id="IPR027473">
    <property type="entry name" value="L-asparaginase_C"/>
</dbReference>
<dbReference type="InterPro" id="IPR027474">
    <property type="entry name" value="L-asparaginase_N"/>
</dbReference>
<name>A0A498QNI4_9MYCO</name>
<dbReference type="InterPro" id="IPR037152">
    <property type="entry name" value="L-asparaginase_N_sf"/>
</dbReference>
<dbReference type="PANTHER" id="PTHR11707">
    <property type="entry name" value="L-ASPARAGINASE"/>
    <property type="match status" value="1"/>
</dbReference>
<feature type="active site" evidence="8">
    <location>
        <position position="97"/>
    </location>
</feature>
<dbReference type="PROSITE" id="PS00917">
    <property type="entry name" value="ASN_GLN_ASE_2"/>
    <property type="match status" value="1"/>
</dbReference>
<feature type="active site" evidence="7">
    <location>
        <position position="25"/>
    </location>
</feature>
<dbReference type="SFLD" id="SFLDS00057">
    <property type="entry name" value="Glutaminase/Asparaginase"/>
    <property type="match status" value="1"/>
</dbReference>
<feature type="binding site" evidence="6">
    <location>
        <position position="65"/>
    </location>
    <ligand>
        <name>substrate</name>
    </ligand>
</feature>
<evidence type="ECO:0000256" key="3">
    <source>
        <dbReference type="ARBA" id="ARBA00022801"/>
    </source>
</evidence>
<dbReference type="InterPro" id="IPR004550">
    <property type="entry name" value="AsnASE_II"/>
</dbReference>
<dbReference type="PRINTS" id="PR00139">
    <property type="entry name" value="ASNGLNASE"/>
</dbReference>
<dbReference type="Gene3D" id="3.40.50.1170">
    <property type="entry name" value="L-asparaginase, N-terminal domain"/>
    <property type="match status" value="1"/>
</dbReference>
<evidence type="ECO:0000256" key="6">
    <source>
        <dbReference type="PIRSR" id="PIRSR001220-2"/>
    </source>
</evidence>
<feature type="domain" description="Asparaginase/glutaminase C-terminal" evidence="10">
    <location>
        <begin position="212"/>
        <end position="319"/>
    </location>
</feature>
<organism evidence="11 12">
    <name type="scientific">Mycobacterium pseudokansasii</name>
    <dbReference type="NCBI Taxonomy" id="2341080"/>
    <lineage>
        <taxon>Bacteria</taxon>
        <taxon>Bacillati</taxon>
        <taxon>Actinomycetota</taxon>
        <taxon>Actinomycetes</taxon>
        <taxon>Mycobacteriales</taxon>
        <taxon>Mycobacteriaceae</taxon>
        <taxon>Mycobacterium</taxon>
    </lineage>
</organism>
<comment type="catalytic activity">
    <reaction evidence="4">
        <text>L-asparagine + H2O = L-aspartate + NH4(+)</text>
        <dbReference type="Rhea" id="RHEA:21016"/>
        <dbReference type="ChEBI" id="CHEBI:15377"/>
        <dbReference type="ChEBI" id="CHEBI:28938"/>
        <dbReference type="ChEBI" id="CHEBI:29991"/>
        <dbReference type="ChEBI" id="CHEBI:58048"/>
        <dbReference type="EC" id="3.5.1.1"/>
    </reaction>
</comment>
<dbReference type="GO" id="GO:0004067">
    <property type="term" value="F:asparaginase activity"/>
    <property type="evidence" value="ECO:0007669"/>
    <property type="project" value="UniProtKB-UniRule"/>
</dbReference>
<sequence>MRMAVPGMRDDPSMGRLSVITTGGTIATSTGADGVRRPSRSGAELTAAAGADLDIDVVDLMALDSSLLTPADWDRIRAAVQAAVDGGAVGVVITHGTDTLEETALWLDLTYSGDTPVVVTGAMRSADAADADGPVNLRAALTLAADATARDYGVLVCFAGRVLQPLGLRKVATDDVSGFAGELLGAVSETVTMTGPKPRPYLGELRAGEAPRVDIVAVYPGSDAVALDACVAAGARAVVLEALGSGNAGSAVIDAVRRHSGDGVVVAVSTRVSGARVGAGYGPGHDLVDAGAVMVPRLPPSQARVLLMAALAARLPVAQVVDRWG</sequence>
<dbReference type="PIRSF" id="PIRSF001220">
    <property type="entry name" value="L-ASNase_gatD"/>
    <property type="match status" value="1"/>
</dbReference>
<keyword evidence="3 11" id="KW-0378">Hydrolase</keyword>
<gene>
    <name evidence="11" type="primary">ansA</name>
    <name evidence="11" type="ORF">LAUMK142_02575</name>
</gene>
<dbReference type="EC" id="3.5.1.1" evidence="2"/>
<dbReference type="PROSITE" id="PS51732">
    <property type="entry name" value="ASN_GLN_ASE_3"/>
    <property type="match status" value="1"/>
</dbReference>
<dbReference type="SUPFAM" id="SSF53774">
    <property type="entry name" value="Glutaminase/Asparaginase"/>
    <property type="match status" value="1"/>
</dbReference>
<feature type="binding site" evidence="6">
    <location>
        <begin position="97"/>
        <end position="98"/>
    </location>
    <ligand>
        <name>substrate</name>
    </ligand>
</feature>
<dbReference type="OrthoDB" id="9788068at2"/>
<dbReference type="InterPro" id="IPR006034">
    <property type="entry name" value="Asparaginase/glutaminase-like"/>
</dbReference>
<comment type="similarity">
    <text evidence="1">Belongs to the asparaginase 1 family.</text>
</comment>
<evidence type="ECO:0000256" key="2">
    <source>
        <dbReference type="ARBA" id="ARBA00012920"/>
    </source>
</evidence>
<dbReference type="InterPro" id="IPR027475">
    <property type="entry name" value="Asparaginase/glutaminase_AS2"/>
</dbReference>
<dbReference type="InterPro" id="IPR040919">
    <property type="entry name" value="Asparaginase_C"/>
</dbReference>
<evidence type="ECO:0000256" key="8">
    <source>
        <dbReference type="PROSITE-ProRule" id="PRU10100"/>
    </source>
</evidence>
<evidence type="ECO:0000256" key="5">
    <source>
        <dbReference type="PIRSR" id="PIRSR001220-1"/>
    </source>
</evidence>
<dbReference type="GO" id="GO:0006528">
    <property type="term" value="P:asparagine metabolic process"/>
    <property type="evidence" value="ECO:0007669"/>
    <property type="project" value="InterPro"/>
</dbReference>
<evidence type="ECO:0000256" key="7">
    <source>
        <dbReference type="PROSITE-ProRule" id="PRU10099"/>
    </source>
</evidence>
<dbReference type="Gene3D" id="3.40.50.40">
    <property type="match status" value="1"/>
</dbReference>
<dbReference type="Proteomes" id="UP000268285">
    <property type="component" value="Unassembled WGS sequence"/>
</dbReference>
<evidence type="ECO:0000313" key="12">
    <source>
        <dbReference type="Proteomes" id="UP000268285"/>
    </source>
</evidence>
<evidence type="ECO:0000313" key="11">
    <source>
        <dbReference type="EMBL" id="VBA50411.1"/>
    </source>
</evidence>
<evidence type="ECO:0000259" key="10">
    <source>
        <dbReference type="Pfam" id="PF17763"/>
    </source>
</evidence>
<feature type="active site" description="O-isoaspartyl threonine intermediate" evidence="5">
    <location>
        <position position="25"/>
    </location>
</feature>
<dbReference type="CDD" id="cd08964">
    <property type="entry name" value="L-asparaginase_II"/>
    <property type="match status" value="1"/>
</dbReference>
<dbReference type="Pfam" id="PF17763">
    <property type="entry name" value="Asparaginase_C"/>
    <property type="match status" value="1"/>
</dbReference>
<protein>
    <recommendedName>
        <fullName evidence="2">asparaginase</fullName>
        <ecNumber evidence="2">3.5.1.1</ecNumber>
    </recommendedName>
</protein>
<dbReference type="PIRSF" id="PIRSF500176">
    <property type="entry name" value="L_ASNase"/>
    <property type="match status" value="1"/>
</dbReference>
<keyword evidence="12" id="KW-1185">Reference proteome</keyword>
<dbReference type="SMART" id="SM00870">
    <property type="entry name" value="Asparaginase"/>
    <property type="match status" value="1"/>
</dbReference>
<dbReference type="InterPro" id="IPR020827">
    <property type="entry name" value="Asparaginase/glutaminase_AS1"/>
</dbReference>
<dbReference type="AlphaFoldDB" id="A0A498QNI4"/>
<evidence type="ECO:0000256" key="1">
    <source>
        <dbReference type="ARBA" id="ARBA00010518"/>
    </source>
</evidence>
<reference evidence="11 12" key="1">
    <citation type="submission" date="2018-09" db="EMBL/GenBank/DDBJ databases">
        <authorList>
            <person name="Tagini F."/>
        </authorList>
    </citation>
    <scope>NUCLEOTIDE SEQUENCE [LARGE SCALE GENOMIC DNA]</scope>
    <source>
        <strain evidence="11 12">MK142</strain>
    </source>
</reference>
<accession>A0A498QNI4</accession>
<dbReference type="InterPro" id="IPR036152">
    <property type="entry name" value="Asp/glu_Ase-like_sf"/>
</dbReference>